<sequence length="325" mass="35003">MSDMFHWHGGCLAQARDHYGADGAPWIDLSTGINPRPWPGAAHVTPDWQSLPDPAALADMETAAASHFGVAPAHVCALPGSEIGLRMLGKLLDRPGCHLVPSYRTHAAAFPGSLPLDAPEQAPPGTALLLANPNNPDGRLFAPAYMLALLARQERGDGWLIVDEAFADSVPGSSIAGEAGQGRRLILLRSFGKFFGLAGVRLGFLVGPPSIIAACRDMLGDWPLSAAAIDFGRAAYRDRHWINWTIADLRDRAVHLDRILSRHGLVPRGDCPLFRLVETPAAAALFDRLARHAILTRPFDHQPHWLRLGLPADDAAMARLDKALG</sequence>
<gene>
    <name evidence="4" type="ORF">BV98_001204</name>
</gene>
<dbReference type="eggNOG" id="COG0079">
    <property type="taxonomic scope" value="Bacteria"/>
</dbReference>
<dbReference type="CDD" id="cd00609">
    <property type="entry name" value="AAT_like"/>
    <property type="match status" value="1"/>
</dbReference>
<feature type="domain" description="Aminotransferase class I/classII large" evidence="3">
    <location>
        <begin position="118"/>
        <end position="314"/>
    </location>
</feature>
<dbReference type="OrthoDB" id="9799304at2"/>
<evidence type="ECO:0000313" key="5">
    <source>
        <dbReference type="Proteomes" id="UP000024284"/>
    </source>
</evidence>
<dbReference type="RefSeq" id="WP_037463511.1">
    <property type="nucleotide sequence ID" value="NZ_BCZD01000022.1"/>
</dbReference>
<dbReference type="Gene3D" id="3.40.640.10">
    <property type="entry name" value="Type I PLP-dependent aspartate aminotransferase-like (Major domain)"/>
    <property type="match status" value="1"/>
</dbReference>
<dbReference type="Gene3D" id="3.90.1150.10">
    <property type="entry name" value="Aspartate Aminotransferase, domain 1"/>
    <property type="match status" value="1"/>
</dbReference>
<dbReference type="PANTHER" id="PTHR42885">
    <property type="entry name" value="HISTIDINOL-PHOSPHATE AMINOTRANSFERASE-RELATED"/>
    <property type="match status" value="1"/>
</dbReference>
<dbReference type="PANTHER" id="PTHR42885:SF1">
    <property type="entry name" value="THREONINE-PHOSPHATE DECARBOXYLASE"/>
    <property type="match status" value="1"/>
</dbReference>
<comment type="cofactor">
    <cofactor evidence="1">
        <name>pyridoxal 5'-phosphate</name>
        <dbReference type="ChEBI" id="CHEBI:597326"/>
    </cofactor>
</comment>
<dbReference type="Proteomes" id="UP000024284">
    <property type="component" value="Unassembled WGS sequence"/>
</dbReference>
<dbReference type="InterPro" id="IPR015422">
    <property type="entry name" value="PyrdxlP-dep_Trfase_small"/>
</dbReference>
<dbReference type="PATRIC" id="fig|1219045.3.peg.1229"/>
<name>A0A086PC93_SPHHM</name>
<evidence type="ECO:0000313" key="4">
    <source>
        <dbReference type="EMBL" id="KFG91011.1"/>
    </source>
</evidence>
<dbReference type="STRING" id="76947.GCA_002080435_03455"/>
<dbReference type="GO" id="GO:0008483">
    <property type="term" value="F:transaminase activity"/>
    <property type="evidence" value="ECO:0007669"/>
    <property type="project" value="UniProtKB-KW"/>
</dbReference>
<reference evidence="4" key="1">
    <citation type="submission" date="2014-08" db="EMBL/GenBank/DDBJ databases">
        <title>Draft genome sequences of Sphingobium herbicidovorans.</title>
        <authorList>
            <person name="Gan H.M."/>
            <person name="Gan H.Y."/>
            <person name="Savka M.A."/>
        </authorList>
    </citation>
    <scope>NUCLEOTIDE SEQUENCE [LARGE SCALE GENOMIC DNA]</scope>
    <source>
        <strain evidence="4">NBRC 16415</strain>
    </source>
</reference>
<keyword evidence="5" id="KW-1185">Reference proteome</keyword>
<organism evidence="4 5">
    <name type="scientific">Sphingobium herbicidovorans (strain ATCC 700291 / DSM 11019 / CCUG 56400 / KCTC 2939 / LMG 18315 / NBRC 16415 / MH)</name>
    <name type="common">Sphingomonas herbicidovorans</name>
    <dbReference type="NCBI Taxonomy" id="1219045"/>
    <lineage>
        <taxon>Bacteria</taxon>
        <taxon>Pseudomonadati</taxon>
        <taxon>Pseudomonadota</taxon>
        <taxon>Alphaproteobacteria</taxon>
        <taxon>Sphingomonadales</taxon>
        <taxon>Sphingomonadaceae</taxon>
        <taxon>Sphingobium</taxon>
    </lineage>
</organism>
<proteinExistence type="predicted"/>
<keyword evidence="4" id="KW-0808">Transferase</keyword>
<evidence type="ECO:0000256" key="1">
    <source>
        <dbReference type="ARBA" id="ARBA00001933"/>
    </source>
</evidence>
<accession>A0A086PC93</accession>
<evidence type="ECO:0000259" key="3">
    <source>
        <dbReference type="Pfam" id="PF00155"/>
    </source>
</evidence>
<dbReference type="InterPro" id="IPR004839">
    <property type="entry name" value="Aminotransferase_I/II_large"/>
</dbReference>
<evidence type="ECO:0000256" key="2">
    <source>
        <dbReference type="ARBA" id="ARBA00022898"/>
    </source>
</evidence>
<dbReference type="InterPro" id="IPR015424">
    <property type="entry name" value="PyrdxlP-dep_Trfase"/>
</dbReference>
<comment type="caution">
    <text evidence="4">The sequence shown here is derived from an EMBL/GenBank/DDBJ whole genome shotgun (WGS) entry which is preliminary data.</text>
</comment>
<dbReference type="SUPFAM" id="SSF53383">
    <property type="entry name" value="PLP-dependent transferases"/>
    <property type="match status" value="1"/>
</dbReference>
<dbReference type="GO" id="GO:0030170">
    <property type="term" value="F:pyridoxal phosphate binding"/>
    <property type="evidence" value="ECO:0007669"/>
    <property type="project" value="InterPro"/>
</dbReference>
<keyword evidence="2" id="KW-0663">Pyridoxal phosphate</keyword>
<dbReference type="Pfam" id="PF00155">
    <property type="entry name" value="Aminotran_1_2"/>
    <property type="match status" value="1"/>
</dbReference>
<dbReference type="EMBL" id="JFZA02000007">
    <property type="protein sequence ID" value="KFG91011.1"/>
    <property type="molecule type" value="Genomic_DNA"/>
</dbReference>
<dbReference type="AlphaFoldDB" id="A0A086PC93"/>
<dbReference type="InterPro" id="IPR015421">
    <property type="entry name" value="PyrdxlP-dep_Trfase_major"/>
</dbReference>
<protein>
    <submittedName>
        <fullName evidence="4">Aminotransferase</fullName>
    </submittedName>
</protein>
<keyword evidence="4" id="KW-0032">Aminotransferase</keyword>